<dbReference type="PANTHER" id="PTHR43236:SF1">
    <property type="entry name" value="BLL7220 PROTEIN"/>
    <property type="match status" value="1"/>
</dbReference>
<dbReference type="InterPro" id="IPR001387">
    <property type="entry name" value="Cro/C1-type_HTH"/>
</dbReference>
<dbReference type="InterPro" id="IPR052345">
    <property type="entry name" value="Rad_response_metalloprotease"/>
</dbReference>
<keyword evidence="4" id="KW-1185">Reference proteome</keyword>
<dbReference type="OrthoDB" id="9794834at2"/>
<dbReference type="Gene3D" id="1.10.260.40">
    <property type="entry name" value="lambda repressor-like DNA-binding domains"/>
    <property type="match status" value="1"/>
</dbReference>
<reference evidence="3 4" key="1">
    <citation type="submission" date="2018-08" db="EMBL/GenBank/DDBJ databases">
        <title>A genome reference for cultivated species of the human gut microbiota.</title>
        <authorList>
            <person name="Zou Y."/>
            <person name="Xue W."/>
            <person name="Luo G."/>
        </authorList>
    </citation>
    <scope>NUCLEOTIDE SEQUENCE [LARGE SCALE GENOMIC DNA]</scope>
    <source>
        <strain evidence="3 4">AF42-9</strain>
    </source>
</reference>
<dbReference type="PANTHER" id="PTHR43236">
    <property type="entry name" value="ANTITOXIN HIGA1"/>
    <property type="match status" value="1"/>
</dbReference>
<dbReference type="InterPro" id="IPR010359">
    <property type="entry name" value="IrrE_HExxH"/>
</dbReference>
<accession>A0A415GIH6</accession>
<dbReference type="PROSITE" id="PS50943">
    <property type="entry name" value="HTH_CROC1"/>
    <property type="match status" value="1"/>
</dbReference>
<comment type="caution">
    <text evidence="3">The sequence shown here is derived from an EMBL/GenBank/DDBJ whole genome shotgun (WGS) entry which is preliminary data.</text>
</comment>
<dbReference type="EMBL" id="QRNO01000052">
    <property type="protein sequence ID" value="RHK48961.1"/>
    <property type="molecule type" value="Genomic_DNA"/>
</dbReference>
<dbReference type="SMART" id="SM00530">
    <property type="entry name" value="HTH_XRE"/>
    <property type="match status" value="1"/>
</dbReference>
<dbReference type="GO" id="GO:0003677">
    <property type="term" value="F:DNA binding"/>
    <property type="evidence" value="ECO:0007669"/>
    <property type="project" value="InterPro"/>
</dbReference>
<evidence type="ECO:0000313" key="3">
    <source>
        <dbReference type="EMBL" id="RHK48961.1"/>
    </source>
</evidence>
<organism evidence="3 4">
    <name type="scientific">Leyella stercorea</name>
    <dbReference type="NCBI Taxonomy" id="363265"/>
    <lineage>
        <taxon>Bacteria</taxon>
        <taxon>Pseudomonadati</taxon>
        <taxon>Bacteroidota</taxon>
        <taxon>Bacteroidia</taxon>
        <taxon>Bacteroidales</taxon>
        <taxon>Prevotellaceae</taxon>
        <taxon>Leyella</taxon>
    </lineage>
</organism>
<feature type="domain" description="HTH cro/C1-type" evidence="2">
    <location>
        <begin position="36"/>
        <end position="92"/>
    </location>
</feature>
<gene>
    <name evidence="3" type="ORF">DW060_09795</name>
</gene>
<dbReference type="Pfam" id="PF06114">
    <property type="entry name" value="Peptidase_M78"/>
    <property type="match status" value="1"/>
</dbReference>
<dbReference type="CDD" id="cd00093">
    <property type="entry name" value="HTH_XRE"/>
    <property type="match status" value="1"/>
</dbReference>
<dbReference type="InterPro" id="IPR010982">
    <property type="entry name" value="Lambda_DNA-bd_dom_sf"/>
</dbReference>
<protein>
    <submittedName>
        <fullName evidence="3">Helix-turn-helix domain-containing protein</fullName>
    </submittedName>
</protein>
<dbReference type="AlphaFoldDB" id="A0A415GIH6"/>
<dbReference type="Pfam" id="PF01381">
    <property type="entry name" value="HTH_3"/>
    <property type="match status" value="1"/>
</dbReference>
<dbReference type="Proteomes" id="UP000286598">
    <property type="component" value="Unassembled WGS sequence"/>
</dbReference>
<name>A0A415GIH6_9BACT</name>
<dbReference type="Gene3D" id="1.10.10.2910">
    <property type="match status" value="1"/>
</dbReference>
<dbReference type="SUPFAM" id="SSF47413">
    <property type="entry name" value="lambda repressor-like DNA-binding domains"/>
    <property type="match status" value="1"/>
</dbReference>
<sequence>MIKYMLITLVLFTQYDILYIFVNKKPMKISFIPIRLREARKMCGYSLDQLTKAANVRVTRQSIYNYERGVMQPKPDMVKALAETLGVNESFFYGKSTKIDMPMLRSTGDNMLSEEDLHQLEAMLSYWAERYLLMEKKIGLKSVFSNPLADIKVSTLDDIILAADHLREAWKCGSGPLPAVLRLMERKGVKILSAELPDEIWGLSTFADETHPLIVVDMRPQKTTIERLRFTACHELAHILLHFSDDCNVEKMCNKFANFFLFPKQTFIEEMGSEHREQLTLEEMIDLKELYGVSIAAQVHAAWDIRMISREHYNWWYDERINKNSQEEGWGIYSFPETIGREKRVEARMKQNNP</sequence>
<proteinExistence type="inferred from homology"/>
<evidence type="ECO:0000256" key="1">
    <source>
        <dbReference type="ARBA" id="ARBA00007227"/>
    </source>
</evidence>
<evidence type="ECO:0000259" key="2">
    <source>
        <dbReference type="PROSITE" id="PS50943"/>
    </source>
</evidence>
<comment type="similarity">
    <text evidence="1">Belongs to the short-chain fatty acyl-CoA assimilation regulator (ScfR) family.</text>
</comment>
<evidence type="ECO:0000313" key="4">
    <source>
        <dbReference type="Proteomes" id="UP000286598"/>
    </source>
</evidence>